<evidence type="ECO:0000313" key="4">
    <source>
        <dbReference type="EMBL" id="HJB13127.1"/>
    </source>
</evidence>
<feature type="chain" id="PRO_5038822262" description="Bacterial Ig-like domain-containing protein" evidence="2">
    <location>
        <begin position="20"/>
        <end position="403"/>
    </location>
</feature>
<feature type="signal peptide" evidence="2">
    <location>
        <begin position="1"/>
        <end position="19"/>
    </location>
</feature>
<sequence length="403" mass="43856">MKQFWICLLALLLLAGCGAEEPADQAPDGELSPEASTTVPTEGPVTLELEWETYAPSVEQVWYVVENTGTETVEFGEDYHLEMLGEDGAWYDVPWRENAAVNTIAYILQPGEKHAGTCSFSQFDYDFSGGGTFRVIKVVGDQTLTAEFTLREGAAISAEAPYGFGPMEDVPEYGDPAELATTGAVVFTEAGVENADAAETFLEKVSLGIPCQLRTLQNYYESWPMLIDVIYDGSSFFWRMRTGGEITEKRFSYVVTDGTDVYLSNGADWDSTERYDSDKAFLLPSGSGSALVPKAQEMMEDQTAGNITRYRIWSADGVWDAALTGNAAEFSVGWEKPGEGSGGSLHSIRSWYDDALSIKGISWQADGTLRLTCGTAGGGARTFDFDPETEDLTEALCGYPTAN</sequence>
<keyword evidence="2" id="KW-0732">Signal</keyword>
<reference evidence="4" key="2">
    <citation type="submission" date="2021-04" db="EMBL/GenBank/DDBJ databases">
        <authorList>
            <person name="Gilroy R."/>
        </authorList>
    </citation>
    <scope>NUCLEOTIDE SEQUENCE</scope>
    <source>
        <strain evidence="4">ChiBcec18-1249</strain>
    </source>
</reference>
<dbReference type="Proteomes" id="UP000823824">
    <property type="component" value="Unassembled WGS sequence"/>
</dbReference>
<name>A0A9D2LI32_9FIRM</name>
<accession>A0A9D2LI32</accession>
<comment type="caution">
    <text evidence="4">The sequence shown here is derived from an EMBL/GenBank/DDBJ whole genome shotgun (WGS) entry which is preliminary data.</text>
</comment>
<dbReference type="AlphaFoldDB" id="A0A9D2LI32"/>
<feature type="region of interest" description="Disordered" evidence="1">
    <location>
        <begin position="22"/>
        <end position="42"/>
    </location>
</feature>
<evidence type="ECO:0000259" key="3">
    <source>
        <dbReference type="Pfam" id="PF20251"/>
    </source>
</evidence>
<feature type="domain" description="Bacterial Ig-like" evidence="3">
    <location>
        <begin position="45"/>
        <end position="149"/>
    </location>
</feature>
<evidence type="ECO:0000256" key="1">
    <source>
        <dbReference type="SAM" id="MobiDB-lite"/>
    </source>
</evidence>
<evidence type="ECO:0000313" key="5">
    <source>
        <dbReference type="Proteomes" id="UP000823824"/>
    </source>
</evidence>
<gene>
    <name evidence="4" type="ORF">H9787_05390</name>
</gene>
<protein>
    <recommendedName>
        <fullName evidence="3">Bacterial Ig-like domain-containing protein</fullName>
    </recommendedName>
</protein>
<dbReference type="InterPro" id="IPR046878">
    <property type="entry name" value="Big_14"/>
</dbReference>
<reference evidence="4" key="1">
    <citation type="journal article" date="2021" name="PeerJ">
        <title>Extensive microbial diversity within the chicken gut microbiome revealed by metagenomics and culture.</title>
        <authorList>
            <person name="Gilroy R."/>
            <person name="Ravi A."/>
            <person name="Getino M."/>
            <person name="Pursley I."/>
            <person name="Horton D.L."/>
            <person name="Alikhan N.F."/>
            <person name="Baker D."/>
            <person name="Gharbi K."/>
            <person name="Hall N."/>
            <person name="Watson M."/>
            <person name="Adriaenssens E.M."/>
            <person name="Foster-Nyarko E."/>
            <person name="Jarju S."/>
            <person name="Secka A."/>
            <person name="Antonio M."/>
            <person name="Oren A."/>
            <person name="Chaudhuri R.R."/>
            <person name="La Ragione R."/>
            <person name="Hildebrand F."/>
            <person name="Pallen M.J."/>
        </authorList>
    </citation>
    <scope>NUCLEOTIDE SEQUENCE</scope>
    <source>
        <strain evidence="4">ChiBcec18-1249</strain>
    </source>
</reference>
<proteinExistence type="predicted"/>
<organism evidence="4 5">
    <name type="scientific">Candidatus Oscillibacter excrementigallinarum</name>
    <dbReference type="NCBI Taxonomy" id="2838716"/>
    <lineage>
        <taxon>Bacteria</taxon>
        <taxon>Bacillati</taxon>
        <taxon>Bacillota</taxon>
        <taxon>Clostridia</taxon>
        <taxon>Eubacteriales</taxon>
        <taxon>Oscillospiraceae</taxon>
        <taxon>Oscillibacter</taxon>
    </lineage>
</organism>
<evidence type="ECO:0000256" key="2">
    <source>
        <dbReference type="SAM" id="SignalP"/>
    </source>
</evidence>
<dbReference type="PROSITE" id="PS51257">
    <property type="entry name" value="PROKAR_LIPOPROTEIN"/>
    <property type="match status" value="1"/>
</dbReference>
<dbReference type="Pfam" id="PF20251">
    <property type="entry name" value="Big_14"/>
    <property type="match status" value="1"/>
</dbReference>
<dbReference type="EMBL" id="DWZJ01000044">
    <property type="protein sequence ID" value="HJB13127.1"/>
    <property type="molecule type" value="Genomic_DNA"/>
</dbReference>